<dbReference type="Pfam" id="PF07525">
    <property type="entry name" value="SOCS_box"/>
    <property type="match status" value="1"/>
</dbReference>
<feature type="domain" description="SOCS box" evidence="6">
    <location>
        <begin position="529"/>
        <end position="575"/>
    </location>
</feature>
<dbReference type="Gene3D" id="1.25.40.20">
    <property type="entry name" value="Ankyrin repeat-containing domain"/>
    <property type="match status" value="4"/>
</dbReference>
<sequence>MDSIDEMDEDQLIEYAIQLSVQETCKQPASVQTPRLQTTTSDTYFKIITAIEKGDEFTLQELSKFTAAFSEVDGSGCLPLHKAAIQPNLRVLWTVLNASYKLTLEEMTVEGETALTLAVQAGLLENMTVLLEHGASPHNTNSMNESPLLLAVRIGSHEMVSTLLRNNALVDQICLKKWTAMHEAAKVGCSDIMMLLIKNGANIMQTNGHGVSPLGVAAEYGHAEVLEILIHKGADVNARAYNGETVLYDAAGSGNPDCIRLLVQYGADPDAASVSGHLPIHRAAYQGHYLALQILIQITSRFAIMDCGQSPVHSAADGGHVQCLQLLIENGFNVNTLLEKHVSENYGDMRRSPLYFAVSNGDVTCIEMLLNAGAESDHDPLRCLLVAVRAGRYEIVKLLLANQADVNCYFTVVSNTVFPTALQYCLRDEMMMRLLLNNGYDAYRCFCCNHDNSWDMYIPWSYVSSYQIYRSNDKMPFCDFISSASLKDVAGKVVRILVDYVSHVTICSKLKLFLEKQREWPEICDILGNPRSLKHLCRLQIREQMTMTRLCDPSIMNAAPFPPRLKHYLLYNEFSRTSGNPASGVALPEMQQDSPKNSPYPLEKEGFAQEEISGQASQSPGESPT</sequence>
<dbReference type="GO" id="GO:0035556">
    <property type="term" value="P:intracellular signal transduction"/>
    <property type="evidence" value="ECO:0007669"/>
    <property type="project" value="InterPro"/>
</dbReference>
<evidence type="ECO:0000313" key="7">
    <source>
        <dbReference type="Ensembl" id="ENSPKIP00000003788.1"/>
    </source>
</evidence>
<evidence type="ECO:0000259" key="6">
    <source>
        <dbReference type="PROSITE" id="PS50225"/>
    </source>
</evidence>
<feature type="repeat" description="ANK" evidence="4">
    <location>
        <begin position="307"/>
        <end position="339"/>
    </location>
</feature>
<feature type="compositionally biased region" description="Polar residues" evidence="5">
    <location>
        <begin position="612"/>
        <end position="625"/>
    </location>
</feature>
<dbReference type="UniPathway" id="UPA00143"/>
<keyword evidence="3 4" id="KW-0040">ANK repeat</keyword>
<comment type="pathway">
    <text evidence="1">Protein modification; protein ubiquitination.</text>
</comment>
<reference evidence="7" key="2">
    <citation type="submission" date="2025-09" db="UniProtKB">
        <authorList>
            <consortium name="Ensembl"/>
        </authorList>
    </citation>
    <scope>IDENTIFICATION</scope>
</reference>
<feature type="repeat" description="ANK" evidence="4">
    <location>
        <begin position="209"/>
        <end position="241"/>
    </location>
</feature>
<dbReference type="GO" id="GO:0016567">
    <property type="term" value="P:protein ubiquitination"/>
    <property type="evidence" value="ECO:0007669"/>
    <property type="project" value="UniProtKB-UniPathway"/>
</dbReference>
<dbReference type="SUPFAM" id="SSF158235">
    <property type="entry name" value="SOCS box-like"/>
    <property type="match status" value="1"/>
</dbReference>
<dbReference type="Ensembl" id="ENSPKIT00000027754.1">
    <property type="protein sequence ID" value="ENSPKIP00000003788.1"/>
    <property type="gene ID" value="ENSPKIG00000021132.1"/>
</dbReference>
<dbReference type="GO" id="GO:0005737">
    <property type="term" value="C:cytoplasm"/>
    <property type="evidence" value="ECO:0007669"/>
    <property type="project" value="TreeGrafter"/>
</dbReference>
<dbReference type="SMART" id="SM00969">
    <property type="entry name" value="SOCS_box"/>
    <property type="match status" value="1"/>
</dbReference>
<dbReference type="GeneTree" id="ENSGT00940000157073"/>
<dbReference type="SMART" id="SM00248">
    <property type="entry name" value="ANK"/>
    <property type="match status" value="10"/>
</dbReference>
<evidence type="ECO:0000256" key="5">
    <source>
        <dbReference type="SAM" id="MobiDB-lite"/>
    </source>
</evidence>
<dbReference type="Proteomes" id="UP000261540">
    <property type="component" value="Unplaced"/>
</dbReference>
<dbReference type="Gene3D" id="1.10.750.20">
    <property type="entry name" value="SOCS box"/>
    <property type="match status" value="1"/>
</dbReference>
<dbReference type="PROSITE" id="PS50225">
    <property type="entry name" value="SOCS"/>
    <property type="match status" value="1"/>
</dbReference>
<dbReference type="PROSITE" id="PS50297">
    <property type="entry name" value="ANK_REP_REGION"/>
    <property type="match status" value="6"/>
</dbReference>
<name>A0A3B3QCA8_9TELE</name>
<dbReference type="InterPro" id="IPR036036">
    <property type="entry name" value="SOCS_box-like_dom_sf"/>
</dbReference>
<feature type="region of interest" description="Disordered" evidence="5">
    <location>
        <begin position="582"/>
        <end position="625"/>
    </location>
</feature>
<keyword evidence="8" id="KW-1185">Reference proteome</keyword>
<reference evidence="7" key="1">
    <citation type="submission" date="2025-08" db="UniProtKB">
        <authorList>
            <consortium name="Ensembl"/>
        </authorList>
    </citation>
    <scope>IDENTIFICATION</scope>
</reference>
<dbReference type="Pfam" id="PF00023">
    <property type="entry name" value="Ank"/>
    <property type="match status" value="1"/>
</dbReference>
<dbReference type="Pfam" id="PF12796">
    <property type="entry name" value="Ank_2"/>
    <property type="match status" value="3"/>
</dbReference>
<evidence type="ECO:0000256" key="4">
    <source>
        <dbReference type="PROSITE-ProRule" id="PRU00023"/>
    </source>
</evidence>
<feature type="repeat" description="ANK" evidence="4">
    <location>
        <begin position="110"/>
        <end position="142"/>
    </location>
</feature>
<protein>
    <submittedName>
        <fullName evidence="7">Ankyrin repeat and SOCS box containing 15</fullName>
    </submittedName>
</protein>
<dbReference type="PANTHER" id="PTHR24198:SF187">
    <property type="entry name" value="ANKYRIN REPEAT AND SOCS BOX CONTAINING 15"/>
    <property type="match status" value="1"/>
</dbReference>
<dbReference type="SUPFAM" id="SSF48403">
    <property type="entry name" value="Ankyrin repeat"/>
    <property type="match status" value="1"/>
</dbReference>
<dbReference type="AlphaFoldDB" id="A0A3B3QCA8"/>
<dbReference type="InterPro" id="IPR036770">
    <property type="entry name" value="Ankyrin_rpt-contain_sf"/>
</dbReference>
<evidence type="ECO:0000256" key="1">
    <source>
        <dbReference type="ARBA" id="ARBA00004906"/>
    </source>
</evidence>
<dbReference type="PANTHER" id="PTHR24198">
    <property type="entry name" value="ANKYRIN REPEAT AND PROTEIN KINASE DOMAIN-CONTAINING PROTEIN"/>
    <property type="match status" value="1"/>
</dbReference>
<dbReference type="STRING" id="1676925.ENSPKIP00000003788"/>
<dbReference type="PROSITE" id="PS50088">
    <property type="entry name" value="ANK_REPEAT"/>
    <property type="match status" value="6"/>
</dbReference>
<organism evidence="7 8">
    <name type="scientific">Paramormyrops kingsleyae</name>
    <dbReference type="NCBI Taxonomy" id="1676925"/>
    <lineage>
        <taxon>Eukaryota</taxon>
        <taxon>Metazoa</taxon>
        <taxon>Chordata</taxon>
        <taxon>Craniata</taxon>
        <taxon>Vertebrata</taxon>
        <taxon>Euteleostomi</taxon>
        <taxon>Actinopterygii</taxon>
        <taxon>Neopterygii</taxon>
        <taxon>Teleostei</taxon>
        <taxon>Osteoglossocephala</taxon>
        <taxon>Osteoglossomorpha</taxon>
        <taxon>Osteoglossiformes</taxon>
        <taxon>Mormyridae</taxon>
        <taxon>Paramormyrops</taxon>
    </lineage>
</organism>
<accession>A0A3B3QCA8</accession>
<feature type="repeat" description="ANK" evidence="4">
    <location>
        <begin position="349"/>
        <end position="377"/>
    </location>
</feature>
<dbReference type="InterPro" id="IPR001496">
    <property type="entry name" value="SOCS_box"/>
</dbReference>
<evidence type="ECO:0000256" key="3">
    <source>
        <dbReference type="ARBA" id="ARBA00023043"/>
    </source>
</evidence>
<dbReference type="InterPro" id="IPR002110">
    <property type="entry name" value="Ankyrin_rpt"/>
</dbReference>
<feature type="repeat" description="ANK" evidence="4">
    <location>
        <begin position="242"/>
        <end position="274"/>
    </location>
</feature>
<feature type="repeat" description="ANK" evidence="4">
    <location>
        <begin position="176"/>
        <end position="208"/>
    </location>
</feature>
<evidence type="ECO:0000313" key="8">
    <source>
        <dbReference type="Proteomes" id="UP000261540"/>
    </source>
</evidence>
<evidence type="ECO:0000256" key="2">
    <source>
        <dbReference type="ARBA" id="ARBA00022737"/>
    </source>
</evidence>
<proteinExistence type="predicted"/>
<keyword evidence="2" id="KW-0677">Repeat</keyword>